<organism evidence="2">
    <name type="scientific">Halorubrum lacusprofundi</name>
    <dbReference type="NCBI Taxonomy" id="2247"/>
    <lineage>
        <taxon>Archaea</taxon>
        <taxon>Methanobacteriati</taxon>
        <taxon>Methanobacteriota</taxon>
        <taxon>Stenosarchaea group</taxon>
        <taxon>Halobacteria</taxon>
        <taxon>Halobacteriales</taxon>
        <taxon>Haloferacaceae</taxon>
        <taxon>Halorubrum</taxon>
    </lineage>
</organism>
<dbReference type="CDD" id="cd22231">
    <property type="entry name" value="RHH_NikR_HicB-like"/>
    <property type="match status" value="1"/>
</dbReference>
<proteinExistence type="predicted"/>
<sequence length="82" mass="8837">MAASDRPVFPDGPDARRHRITARVAGTHLDELEARVEAGEFRNLSHAIRFAIAELLDDDAGETNNATDCTDDTDAGNGTTLQ</sequence>
<accession>A0A220SWV1</accession>
<dbReference type="InterPro" id="IPR010985">
    <property type="entry name" value="Ribbon_hlx_hlx"/>
</dbReference>
<feature type="region of interest" description="Disordered" evidence="1">
    <location>
        <begin position="59"/>
        <end position="82"/>
    </location>
</feature>
<dbReference type="OrthoDB" id="329774at2157"/>
<keyword evidence="2" id="KW-0614">Plasmid</keyword>
<dbReference type="AlphaFoldDB" id="A0A220SWV1"/>
<dbReference type="GO" id="GO:0006355">
    <property type="term" value="P:regulation of DNA-templated transcription"/>
    <property type="evidence" value="ECO:0007669"/>
    <property type="project" value="InterPro"/>
</dbReference>
<name>A0A220SWV1_9EURY</name>
<reference evidence="2" key="1">
    <citation type="submission" date="2016-09" db="EMBL/GenBank/DDBJ databases">
        <title>A plasmid goes viral.</title>
        <authorList>
            <person name="Erdmann S."/>
            <person name="Tschitschko B."/>
            <person name="Cavicchioli R."/>
        </authorList>
    </citation>
    <scope>NUCLEOTIDE SEQUENCE</scope>
    <source>
        <strain evidence="2">HLS1</strain>
        <plasmid evidence="2">pR1SE2</plasmid>
    </source>
</reference>
<dbReference type="SUPFAM" id="SSF47598">
    <property type="entry name" value="Ribbon-helix-helix"/>
    <property type="match status" value="1"/>
</dbReference>
<dbReference type="RefSeq" id="WP_088901326.1">
    <property type="nucleotide sequence ID" value="NZ_JAJNEG010000039.1"/>
</dbReference>
<geneLocation type="plasmid" evidence="2">
    <name>pR1SE2</name>
</geneLocation>
<dbReference type="EMBL" id="KX906370">
    <property type="protein sequence ID" value="ASK38168.1"/>
    <property type="molecule type" value="Genomic_DNA"/>
</dbReference>
<evidence type="ECO:0000313" key="2">
    <source>
        <dbReference type="EMBL" id="ASK38168.1"/>
    </source>
</evidence>
<protein>
    <submittedName>
        <fullName evidence="2">Uncharacterized protein</fullName>
    </submittedName>
</protein>
<evidence type="ECO:0000256" key="1">
    <source>
        <dbReference type="SAM" id="MobiDB-lite"/>
    </source>
</evidence>